<dbReference type="GO" id="GO:0005829">
    <property type="term" value="C:cytosol"/>
    <property type="evidence" value="ECO:0007669"/>
    <property type="project" value="TreeGrafter"/>
</dbReference>
<comment type="caution">
    <text evidence="6">The sequence shown here is derived from an EMBL/GenBank/DDBJ whole genome shotgun (WGS) entry which is preliminary data.</text>
</comment>
<evidence type="ECO:0000256" key="4">
    <source>
        <dbReference type="ARBA" id="ARBA00038458"/>
    </source>
</evidence>
<name>A0A0W0CY09_CANGB</name>
<dbReference type="AlphaFoldDB" id="A0A0W0CY09"/>
<evidence type="ECO:0000313" key="7">
    <source>
        <dbReference type="Proteomes" id="UP000054886"/>
    </source>
</evidence>
<dbReference type="GO" id="GO:0032991">
    <property type="term" value="C:protein-containing complex"/>
    <property type="evidence" value="ECO:0007669"/>
    <property type="project" value="TreeGrafter"/>
</dbReference>
<evidence type="ECO:0000256" key="5">
    <source>
        <dbReference type="ARBA" id="ARBA00039932"/>
    </source>
</evidence>
<evidence type="ECO:0000256" key="2">
    <source>
        <dbReference type="ARBA" id="ARBA00022679"/>
    </source>
</evidence>
<evidence type="ECO:0000256" key="1">
    <source>
        <dbReference type="ARBA" id="ARBA00022603"/>
    </source>
</evidence>
<dbReference type="Gene3D" id="3.40.50.150">
    <property type="entry name" value="Vaccinia Virus protein VP39"/>
    <property type="match status" value="1"/>
</dbReference>
<comment type="similarity">
    <text evidence="4">Belongs to the class I-like SAM-binding methyltransferase superfamily. RKM5 family.</text>
</comment>
<dbReference type="PANTHER" id="PTHR14614">
    <property type="entry name" value="HEPATOCELLULAR CARCINOMA-ASSOCIATED ANTIGEN"/>
    <property type="match status" value="1"/>
</dbReference>
<dbReference type="GO" id="GO:0032259">
    <property type="term" value="P:methylation"/>
    <property type="evidence" value="ECO:0007669"/>
    <property type="project" value="UniProtKB-KW"/>
</dbReference>
<dbReference type="GO" id="GO:0008757">
    <property type="term" value="F:S-adenosylmethionine-dependent methyltransferase activity"/>
    <property type="evidence" value="ECO:0007669"/>
    <property type="project" value="EnsemblFungi"/>
</dbReference>
<dbReference type="VEuPathDB" id="FungiDB:GWK60_M04323"/>
<keyword evidence="3" id="KW-0949">S-adenosyl-L-methionine</keyword>
<dbReference type="InterPro" id="IPR019410">
    <property type="entry name" value="Methyltransf_16"/>
</dbReference>
<reference evidence="6 7" key="1">
    <citation type="submission" date="2015-10" db="EMBL/GenBank/DDBJ databases">
        <title>Draft genomes sequences of Candida glabrata isolates 1A, 1B, 2A, 2B, 3A and 3B.</title>
        <authorList>
            <person name="Haavelsrud O.E."/>
            <person name="Gaustad P."/>
        </authorList>
    </citation>
    <scope>NUCLEOTIDE SEQUENCE [LARGE SCALE GENOMIC DNA]</scope>
    <source>
        <strain evidence="6">910700640</strain>
    </source>
</reference>
<dbReference type="VEuPathDB" id="FungiDB:B1J91_M04411g"/>
<protein>
    <recommendedName>
        <fullName evidence="5">Ribosomal lysine N-methyltransferase 5</fullName>
    </recommendedName>
</protein>
<dbReference type="PANTHER" id="PTHR14614:SF109">
    <property type="entry name" value="RIBOSOMAL LYSINE N-METHYLTRANSFERASE 5"/>
    <property type="match status" value="1"/>
</dbReference>
<dbReference type="InterPro" id="IPR029063">
    <property type="entry name" value="SAM-dependent_MTases_sf"/>
</dbReference>
<accession>A0A0W0CY09</accession>
<dbReference type="VEuPathDB" id="FungiDB:CAGL0M04411g"/>
<evidence type="ECO:0000256" key="3">
    <source>
        <dbReference type="ARBA" id="ARBA00022691"/>
    </source>
</evidence>
<proteinExistence type="inferred from homology"/>
<keyword evidence="2 6" id="KW-0808">Transferase</keyword>
<dbReference type="VEuPathDB" id="FungiDB:GVI51_M04323"/>
<keyword evidence="1 6" id="KW-0489">Methyltransferase</keyword>
<sequence length="352" mass="40096">MPFSLVRIDEDDVLEYVFERYTAINSDADSIRQDLGIQDSKSTTLNIEIAPPKSLINDTNITKKGKKKKGNKSSSDYDFYSFEIKQNVTSLHSTRDNDNSTTGYVLWSLTPVFCEWLLYNEQASPLHRAQMVNICSLEKKIIHDIEFPSLLNEDTTVIELGSGISSVLPILCSNFVGTYICTDQRGILNGLKQNIANNLDLVNKRTIASETLDISNIQEQPTNSDDETIPIKPTTQLEVAILDWETFPKSIKSGSSNILTDFVKPHGTIFLLALDVIYNEYLINPFLHTLHSIMSYYKNQREIVALVGIHLRSDDIVQEFLEKVTTEFPFKLHVVDDPQWSHSRYDIYYITL</sequence>
<organism evidence="6 7">
    <name type="scientific">Candida glabrata</name>
    <name type="common">Yeast</name>
    <name type="synonym">Torulopsis glabrata</name>
    <dbReference type="NCBI Taxonomy" id="5478"/>
    <lineage>
        <taxon>Eukaryota</taxon>
        <taxon>Fungi</taxon>
        <taxon>Dikarya</taxon>
        <taxon>Ascomycota</taxon>
        <taxon>Saccharomycotina</taxon>
        <taxon>Saccharomycetes</taxon>
        <taxon>Saccharomycetales</taxon>
        <taxon>Saccharomycetaceae</taxon>
        <taxon>Nakaseomyces</taxon>
    </lineage>
</organism>
<dbReference type="Proteomes" id="UP000054886">
    <property type="component" value="Unassembled WGS sequence"/>
</dbReference>
<gene>
    <name evidence="6" type="ORF">AO440_004047</name>
</gene>
<evidence type="ECO:0000313" key="6">
    <source>
        <dbReference type="EMBL" id="KTB07995.1"/>
    </source>
</evidence>
<dbReference type="EMBL" id="LLZZ01000106">
    <property type="protein sequence ID" value="KTB07995.1"/>
    <property type="molecule type" value="Genomic_DNA"/>
</dbReference>